<feature type="compositionally biased region" description="Low complexity" evidence="1">
    <location>
        <begin position="188"/>
        <end position="197"/>
    </location>
</feature>
<evidence type="ECO:0000313" key="5">
    <source>
        <dbReference type="EMBL" id="WVW81159.1"/>
    </source>
</evidence>
<reference evidence="5" key="2">
    <citation type="submission" date="2013-07" db="EMBL/GenBank/DDBJ databases">
        <authorList>
            <consortium name="The Broad Institute Genome Sequencing Platform"/>
            <person name="Cuomo C."/>
            <person name="Litvintseva A."/>
            <person name="Chen Y."/>
            <person name="Heitman J."/>
            <person name="Sun S."/>
            <person name="Springer D."/>
            <person name="Dromer F."/>
            <person name="Young S.K."/>
            <person name="Zeng Q."/>
            <person name="Gargeya S."/>
            <person name="Fitzgerald M."/>
            <person name="Abouelleil A."/>
            <person name="Alvarado L."/>
            <person name="Berlin A.M."/>
            <person name="Chapman S.B."/>
            <person name="Dewar J."/>
            <person name="Goldberg J."/>
            <person name="Griggs A."/>
            <person name="Gujja S."/>
            <person name="Hansen M."/>
            <person name="Howarth C."/>
            <person name="Imamovic A."/>
            <person name="Larimer J."/>
            <person name="McCowan C."/>
            <person name="Murphy C."/>
            <person name="Pearson M."/>
            <person name="Priest M."/>
            <person name="Roberts A."/>
            <person name="Saif S."/>
            <person name="Shea T."/>
            <person name="Sykes S."/>
            <person name="Wortman J."/>
            <person name="Nusbaum C."/>
            <person name="Birren B."/>
        </authorList>
    </citation>
    <scope>NUCLEOTIDE SEQUENCE</scope>
    <source>
        <strain evidence="5">CBS 10118</strain>
    </source>
</reference>
<organism evidence="4">
    <name type="scientific">Kwoniella bestiolae CBS 10118</name>
    <dbReference type="NCBI Taxonomy" id="1296100"/>
    <lineage>
        <taxon>Eukaryota</taxon>
        <taxon>Fungi</taxon>
        <taxon>Dikarya</taxon>
        <taxon>Basidiomycota</taxon>
        <taxon>Agaricomycotina</taxon>
        <taxon>Tremellomycetes</taxon>
        <taxon>Tremellales</taxon>
        <taxon>Cryptococcaceae</taxon>
        <taxon>Kwoniella</taxon>
    </lineage>
</organism>
<reference evidence="5" key="4">
    <citation type="submission" date="2024-02" db="EMBL/GenBank/DDBJ databases">
        <title>Comparative genomics of Cryptococcus and Kwoniella reveals pathogenesis evolution and contrasting modes of karyotype evolution via chromosome fusion or intercentromeric recombination.</title>
        <authorList>
            <person name="Coelho M.A."/>
            <person name="David-Palma M."/>
            <person name="Shea T."/>
            <person name="Bowers K."/>
            <person name="McGinley-Smith S."/>
            <person name="Mohammad A.W."/>
            <person name="Gnirke A."/>
            <person name="Yurkov A.M."/>
            <person name="Nowrousian M."/>
            <person name="Sun S."/>
            <person name="Cuomo C.A."/>
            <person name="Heitman J."/>
        </authorList>
    </citation>
    <scope>NUCLEOTIDE SEQUENCE</scope>
    <source>
        <strain evidence="5">CBS 10118</strain>
    </source>
</reference>
<dbReference type="RefSeq" id="XP_019048083.1">
    <property type="nucleotide sequence ID" value="XM_019188521.1"/>
</dbReference>
<dbReference type="GeneID" id="30206247"/>
<feature type="domain" description="Ricin B lectin" evidence="3">
    <location>
        <begin position="201"/>
        <end position="345"/>
    </location>
</feature>
<sequence>MQLLSLVALLPFLAIASASPVDRSLGKRYNGVRIKSNRNGQCLSVPGDAFGDGVRVQTVDCAQAQKWNINPGSGSVIHVPSGLALDAGTGRDNNEIVKLWTSYPTLFQQTWYLTGDNRIAITGGDQCLDQGSEWEGTQTWKCTTGNTNQIWYPIDDNGNNLDPNGGGNSGGDNGGNNGNTPKPPVPSVPVKDVYPDPADGSHRLHPNGRDDLCVTVDSAKVDSGTQVNIAYCAPNDSDTSKYQLFWVTGGQKGEIKLREWPDKCLNSNVAGGNGQAVWIDDCNKASETQRWDYTGDKLRVDNGGNTCLDVVEDSGKTAQSPYDIEKRLQTWECFEDNTNQIFTIKY</sequence>
<evidence type="ECO:0000256" key="1">
    <source>
        <dbReference type="SAM" id="MobiDB-lite"/>
    </source>
</evidence>
<evidence type="ECO:0000313" key="6">
    <source>
        <dbReference type="Proteomes" id="UP000092730"/>
    </source>
</evidence>
<evidence type="ECO:0000313" key="4">
    <source>
        <dbReference type="EMBL" id="OCF27013.1"/>
    </source>
</evidence>
<reference evidence="4" key="1">
    <citation type="submission" date="2013-07" db="EMBL/GenBank/DDBJ databases">
        <title>The Genome Sequence of Cryptococcus bestiolae CBS10118.</title>
        <authorList>
            <consortium name="The Broad Institute Genome Sequencing Platform"/>
            <person name="Cuomo C."/>
            <person name="Litvintseva A."/>
            <person name="Chen Y."/>
            <person name="Heitman J."/>
            <person name="Sun S."/>
            <person name="Springer D."/>
            <person name="Dromer F."/>
            <person name="Young S.K."/>
            <person name="Zeng Q."/>
            <person name="Gargeya S."/>
            <person name="Fitzgerald M."/>
            <person name="Abouelleil A."/>
            <person name="Alvarado L."/>
            <person name="Berlin A.M."/>
            <person name="Chapman S.B."/>
            <person name="Dewar J."/>
            <person name="Goldberg J."/>
            <person name="Griggs A."/>
            <person name="Gujja S."/>
            <person name="Hansen M."/>
            <person name="Howarth C."/>
            <person name="Imamovic A."/>
            <person name="Larimer J."/>
            <person name="McCowan C."/>
            <person name="Murphy C."/>
            <person name="Pearson M."/>
            <person name="Priest M."/>
            <person name="Roberts A."/>
            <person name="Saif S."/>
            <person name="Shea T."/>
            <person name="Sykes S."/>
            <person name="Wortman J."/>
            <person name="Nusbaum C."/>
            <person name="Birren B."/>
        </authorList>
    </citation>
    <scope>NUCLEOTIDE SEQUENCE [LARGE SCALE GENOMIC DNA]</scope>
    <source>
        <strain evidence="4">CBS 10118</strain>
    </source>
</reference>
<dbReference type="Gene3D" id="2.80.10.50">
    <property type="match status" value="2"/>
</dbReference>
<name>A0A1B9G7M9_9TREE</name>
<dbReference type="CDD" id="cd00161">
    <property type="entry name" value="beta-trefoil_Ricin-like"/>
    <property type="match status" value="2"/>
</dbReference>
<dbReference type="PROSITE" id="PS50231">
    <property type="entry name" value="RICIN_B_LECTIN"/>
    <property type="match status" value="2"/>
</dbReference>
<feature type="compositionally biased region" description="Basic and acidic residues" evidence="1">
    <location>
        <begin position="199"/>
        <end position="209"/>
    </location>
</feature>
<feature type="signal peptide" evidence="2">
    <location>
        <begin position="1"/>
        <end position="18"/>
    </location>
</feature>
<dbReference type="KEGG" id="kbi:30206247"/>
<keyword evidence="2" id="KW-0732">Signal</keyword>
<reference evidence="4" key="3">
    <citation type="submission" date="2014-01" db="EMBL/GenBank/DDBJ databases">
        <title>Evolution of pathogenesis and genome organization in the Tremellales.</title>
        <authorList>
            <person name="Cuomo C."/>
            <person name="Litvintseva A."/>
            <person name="Heitman J."/>
            <person name="Chen Y."/>
            <person name="Sun S."/>
            <person name="Springer D."/>
            <person name="Dromer F."/>
            <person name="Young S."/>
            <person name="Zeng Q."/>
            <person name="Chapman S."/>
            <person name="Gujja S."/>
            <person name="Saif S."/>
            <person name="Birren B."/>
        </authorList>
    </citation>
    <scope>NUCLEOTIDE SEQUENCE</scope>
    <source>
        <strain evidence="4">CBS 10118</strain>
    </source>
</reference>
<evidence type="ECO:0000256" key="2">
    <source>
        <dbReference type="SAM" id="SignalP"/>
    </source>
</evidence>
<dbReference type="SUPFAM" id="SSF50370">
    <property type="entry name" value="Ricin B-like lectins"/>
    <property type="match status" value="2"/>
</dbReference>
<feature type="chain" id="PRO_5042334882" description="Ricin B lectin domain-containing protein" evidence="2">
    <location>
        <begin position="19"/>
        <end position="346"/>
    </location>
</feature>
<dbReference type="AlphaFoldDB" id="A0A1B9G7M9"/>
<dbReference type="EMBL" id="CP144542">
    <property type="protein sequence ID" value="WVW81159.1"/>
    <property type="molecule type" value="Genomic_DNA"/>
</dbReference>
<gene>
    <name evidence="4" type="ORF">I302_01848</name>
    <name evidence="5" type="ORF">I302_103150</name>
</gene>
<protein>
    <recommendedName>
        <fullName evidence="3">Ricin B lectin domain-containing protein</fullName>
    </recommendedName>
</protein>
<dbReference type="SMART" id="SM00458">
    <property type="entry name" value="RICIN"/>
    <property type="match status" value="2"/>
</dbReference>
<dbReference type="InterPro" id="IPR035992">
    <property type="entry name" value="Ricin_B-like_lectins"/>
</dbReference>
<dbReference type="STRING" id="1296100.A0A1B9G7M9"/>
<proteinExistence type="predicted"/>
<evidence type="ECO:0000259" key="3">
    <source>
        <dbReference type="SMART" id="SM00458"/>
    </source>
</evidence>
<dbReference type="Pfam" id="PF00652">
    <property type="entry name" value="Ricin_B_lectin"/>
    <property type="match status" value="2"/>
</dbReference>
<dbReference type="InterPro" id="IPR000772">
    <property type="entry name" value="Ricin_B_lectin"/>
</dbReference>
<dbReference type="OrthoDB" id="6770063at2759"/>
<keyword evidence="6" id="KW-1185">Reference proteome</keyword>
<dbReference type="EMBL" id="KI894019">
    <property type="protein sequence ID" value="OCF27013.1"/>
    <property type="molecule type" value="Genomic_DNA"/>
</dbReference>
<accession>A0A1B9G7M9</accession>
<dbReference type="Proteomes" id="UP000092730">
    <property type="component" value="Chromosome 2"/>
</dbReference>
<feature type="compositionally biased region" description="Gly residues" evidence="1">
    <location>
        <begin position="164"/>
        <end position="177"/>
    </location>
</feature>
<feature type="domain" description="Ricin B lectin" evidence="3">
    <location>
        <begin position="30"/>
        <end position="154"/>
    </location>
</feature>
<dbReference type="VEuPathDB" id="FungiDB:I302_01848"/>
<feature type="region of interest" description="Disordered" evidence="1">
    <location>
        <begin position="153"/>
        <end position="209"/>
    </location>
</feature>